<evidence type="ECO:0000313" key="7">
    <source>
        <dbReference type="EMBL" id="KAF4674093.1"/>
    </source>
</evidence>
<dbReference type="Proteomes" id="UP000570595">
    <property type="component" value="Unassembled WGS sequence"/>
</dbReference>
<dbReference type="OrthoDB" id="567898at2759"/>
<evidence type="ECO:0000256" key="2">
    <source>
        <dbReference type="ARBA" id="ARBA00022553"/>
    </source>
</evidence>
<evidence type="ECO:0000313" key="8">
    <source>
        <dbReference type="Proteomes" id="UP000570595"/>
    </source>
</evidence>
<evidence type="ECO:0000256" key="3">
    <source>
        <dbReference type="ARBA" id="ARBA00022737"/>
    </source>
</evidence>
<evidence type="ECO:0000256" key="4">
    <source>
        <dbReference type="ARBA" id="ARBA00023043"/>
    </source>
</evidence>
<dbReference type="PANTHER" id="PTHR15263:SF1">
    <property type="entry name" value="NF-KAPPA-B INHIBITOR-LIKE PROTEIN 1"/>
    <property type="match status" value="1"/>
</dbReference>
<sequence>MASVCEESVNKLFSAYKAYMQSEAADLDQEAAEIRKDKRSMIFAWFAADLSVLLDGSSTRQGEMTERSASVAPKVAVPPRAVLNLDYATLWKQHERAWEKFSLCPPERLKFEDIPWPPCDSDVLEFTEKRILLRNPSEDVFLDRESKDRASYRAACRRWHPDKFSQVYGRSIADPRESQQIMHKLTMIMQAVNESWKDRTARSHIRKACVEEAARVYRGSAHRRSSSGS</sequence>
<evidence type="ECO:0000313" key="6">
    <source>
        <dbReference type="EMBL" id="KAF4668620.1"/>
    </source>
</evidence>
<organism evidence="6 8">
    <name type="scientific">Perkinsus olseni</name>
    <name type="common">Perkinsus atlanticus</name>
    <dbReference type="NCBI Taxonomy" id="32597"/>
    <lineage>
        <taxon>Eukaryota</taxon>
        <taxon>Sar</taxon>
        <taxon>Alveolata</taxon>
        <taxon>Perkinsozoa</taxon>
        <taxon>Perkinsea</taxon>
        <taxon>Perkinsida</taxon>
        <taxon>Perkinsidae</taxon>
        <taxon>Perkinsus</taxon>
    </lineage>
</organism>
<comment type="caution">
    <text evidence="6">The sequence shown here is derived from an EMBL/GenBank/DDBJ whole genome shotgun (WGS) entry which is preliminary data.</text>
</comment>
<reference evidence="8 9" key="1">
    <citation type="submission" date="2020-04" db="EMBL/GenBank/DDBJ databases">
        <title>Perkinsus olseni comparative genomics.</title>
        <authorList>
            <person name="Bogema D.R."/>
        </authorList>
    </citation>
    <scope>NUCLEOTIDE SEQUENCE [LARGE SCALE GENOMIC DNA]</scope>
    <source>
        <strain evidence="6">ATCC PRA-179</strain>
        <strain evidence="7">ATCC PRA-31</strain>
    </source>
</reference>
<keyword evidence="2" id="KW-0597">Phosphoprotein</keyword>
<evidence type="ECO:0000256" key="1">
    <source>
        <dbReference type="ARBA" id="ARBA00004123"/>
    </source>
</evidence>
<dbReference type="GO" id="GO:0005634">
    <property type="term" value="C:nucleus"/>
    <property type="evidence" value="ECO:0007669"/>
    <property type="project" value="UniProtKB-SubCell"/>
</dbReference>
<keyword evidence="4" id="KW-0040">ANK repeat</keyword>
<keyword evidence="3" id="KW-0677">Repeat</keyword>
<keyword evidence="5" id="KW-0539">Nucleus</keyword>
<dbReference type="GO" id="GO:0043124">
    <property type="term" value="P:negative regulation of canonical NF-kappaB signal transduction"/>
    <property type="evidence" value="ECO:0007669"/>
    <property type="project" value="InterPro"/>
</dbReference>
<accession>A0A7J6MBP5</accession>
<dbReference type="PANTHER" id="PTHR15263">
    <property type="entry name" value="I-KAPPA-B-LIKE PROTEIN IKBL"/>
    <property type="match status" value="1"/>
</dbReference>
<dbReference type="AlphaFoldDB" id="A0A7J6MBP5"/>
<dbReference type="InterPro" id="IPR038753">
    <property type="entry name" value="NFKBIL1"/>
</dbReference>
<gene>
    <name evidence="7" type="ORF">FOL46_005797</name>
    <name evidence="6" type="ORF">FOZ61_006086</name>
</gene>
<name>A0A7J6MBP5_PEROL</name>
<dbReference type="EMBL" id="JABANN010000036">
    <property type="protein sequence ID" value="KAF4674093.1"/>
    <property type="molecule type" value="Genomic_DNA"/>
</dbReference>
<comment type="subcellular location">
    <subcellularLocation>
        <location evidence="1">Nucleus</location>
    </subcellularLocation>
</comment>
<evidence type="ECO:0000313" key="9">
    <source>
        <dbReference type="Proteomes" id="UP000572268"/>
    </source>
</evidence>
<proteinExistence type="predicted"/>
<dbReference type="Proteomes" id="UP000572268">
    <property type="component" value="Unassembled WGS sequence"/>
</dbReference>
<protein>
    <submittedName>
        <fullName evidence="6">Uncharacterized protein</fullName>
    </submittedName>
</protein>
<dbReference type="EMBL" id="JABAHT010000034">
    <property type="protein sequence ID" value="KAF4668620.1"/>
    <property type="molecule type" value="Genomic_DNA"/>
</dbReference>
<evidence type="ECO:0000256" key="5">
    <source>
        <dbReference type="ARBA" id="ARBA00023242"/>
    </source>
</evidence>